<organism evidence="5 6">
    <name type="scientific">Cronartium quercuum f. sp. fusiforme G11</name>
    <dbReference type="NCBI Taxonomy" id="708437"/>
    <lineage>
        <taxon>Eukaryota</taxon>
        <taxon>Fungi</taxon>
        <taxon>Dikarya</taxon>
        <taxon>Basidiomycota</taxon>
        <taxon>Pucciniomycotina</taxon>
        <taxon>Pucciniomycetes</taxon>
        <taxon>Pucciniales</taxon>
        <taxon>Coleosporiaceae</taxon>
        <taxon>Cronartium</taxon>
    </lineage>
</organism>
<dbReference type="OrthoDB" id="21214at2759"/>
<feature type="coiled-coil region" evidence="3">
    <location>
        <begin position="15"/>
        <end position="99"/>
    </location>
</feature>
<reference evidence="5" key="1">
    <citation type="submission" date="2013-11" db="EMBL/GenBank/DDBJ databases">
        <title>Genome sequence of the fusiform rust pathogen reveals effectors for host alternation and coevolution with pine.</title>
        <authorList>
            <consortium name="DOE Joint Genome Institute"/>
            <person name="Smith K."/>
            <person name="Pendleton A."/>
            <person name="Kubisiak T."/>
            <person name="Anderson C."/>
            <person name="Salamov A."/>
            <person name="Aerts A."/>
            <person name="Riley R."/>
            <person name="Clum A."/>
            <person name="Lindquist E."/>
            <person name="Ence D."/>
            <person name="Campbell M."/>
            <person name="Kronenberg Z."/>
            <person name="Feau N."/>
            <person name="Dhillon B."/>
            <person name="Hamelin R."/>
            <person name="Burleigh J."/>
            <person name="Smith J."/>
            <person name="Yandell M."/>
            <person name="Nelson C."/>
            <person name="Grigoriev I."/>
            <person name="Davis J."/>
        </authorList>
    </citation>
    <scope>NUCLEOTIDE SEQUENCE</scope>
    <source>
        <strain evidence="5">G11</strain>
    </source>
</reference>
<dbReference type="PANTHER" id="PTHR39472">
    <property type="entry name" value="EXPRESSED PROTEIN"/>
    <property type="match status" value="1"/>
</dbReference>
<feature type="compositionally biased region" description="Low complexity" evidence="4">
    <location>
        <begin position="264"/>
        <end position="279"/>
    </location>
</feature>
<feature type="compositionally biased region" description="Low complexity" evidence="4">
    <location>
        <begin position="437"/>
        <end position="450"/>
    </location>
</feature>
<feature type="compositionally biased region" description="Polar residues" evidence="4">
    <location>
        <begin position="252"/>
        <end position="263"/>
    </location>
</feature>
<dbReference type="Proteomes" id="UP000886653">
    <property type="component" value="Unassembled WGS sequence"/>
</dbReference>
<proteinExistence type="inferred from homology"/>
<feature type="compositionally biased region" description="Polar residues" evidence="4">
    <location>
        <begin position="218"/>
        <end position="232"/>
    </location>
</feature>
<keyword evidence="2 3" id="KW-0175">Coiled coil</keyword>
<comment type="caution">
    <text evidence="5">The sequence shown here is derived from an EMBL/GenBank/DDBJ whole genome shotgun (WGS) entry which is preliminary data.</text>
</comment>
<evidence type="ECO:0000256" key="4">
    <source>
        <dbReference type="SAM" id="MobiDB-lite"/>
    </source>
</evidence>
<accession>A0A9P6TFE6</accession>
<protein>
    <submittedName>
        <fullName evidence="5">Uncharacterized protein</fullName>
    </submittedName>
</protein>
<feature type="region of interest" description="Disordered" evidence="4">
    <location>
        <begin position="252"/>
        <end position="299"/>
    </location>
</feature>
<gene>
    <name evidence="5" type="ORF">CROQUDRAFT_652153</name>
</gene>
<feature type="compositionally biased region" description="Basic and acidic residues" evidence="4">
    <location>
        <begin position="456"/>
        <end position="468"/>
    </location>
</feature>
<evidence type="ECO:0000256" key="2">
    <source>
        <dbReference type="ARBA" id="ARBA00023054"/>
    </source>
</evidence>
<sequence length="509" mass="56162">MAVMDEDLQRLWHLLAELSSQLTQNRDQCEQLKKQAEDLKTQAIHTGTGYALRRFNVDLSKEQFESELERMNAQLVVENQTLQHENRQLTILLKDYETTLEQIMTRFRTHAHSTQQHELDLTKYYESILLSLLEKYQRTASGLPPNFSPHEPSSSVSLTDPNVFQAIQNISTLIQRAMRELSGEETSLNELDEFSEEIPVGESSTGLSSHGGLVEASSAEQTGASGVASTVDQPVSPAASLPLHFVNPFNGSESLGAGQRSSLSVTQTSSQPRRSSTSTIEYRPRARDPSRGGFVGTRNSSLSDAALQTAIELERLQKENEHLRELLGIANDINVQSGQPTPSRTSQDAHAAKLNSVVEEVIKEEEEEEEEEDEEDDGEGEGGGVEDTTDSHQWPRSHITSADTSAWSDDDEPVHPTPPRESERVASLEPGPEEPLPELSSLSLSESTTPQVPSKIIDENAKVSEDQRVFPSPNSQIRDINVLNDISPDRLDAPVEDPTTHSSPDASSE</sequence>
<evidence type="ECO:0000256" key="1">
    <source>
        <dbReference type="ARBA" id="ARBA00005537"/>
    </source>
</evidence>
<evidence type="ECO:0000313" key="5">
    <source>
        <dbReference type="EMBL" id="KAG0150561.1"/>
    </source>
</evidence>
<comment type="similarity">
    <text evidence="1">Belongs to the SIKE family.</text>
</comment>
<dbReference type="InterPro" id="IPR008555">
    <property type="entry name" value="SIKE"/>
</dbReference>
<dbReference type="Pfam" id="PF05769">
    <property type="entry name" value="SIKE"/>
    <property type="match status" value="1"/>
</dbReference>
<dbReference type="PANTHER" id="PTHR39472:SF1">
    <property type="entry name" value="EXPRESSED PROTEIN"/>
    <property type="match status" value="1"/>
</dbReference>
<dbReference type="EMBL" id="MU167218">
    <property type="protein sequence ID" value="KAG0150561.1"/>
    <property type="molecule type" value="Genomic_DNA"/>
</dbReference>
<feature type="compositionally biased region" description="Acidic residues" evidence="4">
    <location>
        <begin position="362"/>
        <end position="380"/>
    </location>
</feature>
<evidence type="ECO:0000256" key="3">
    <source>
        <dbReference type="SAM" id="Coils"/>
    </source>
</evidence>
<feature type="region of interest" description="Disordered" evidence="4">
    <location>
        <begin position="359"/>
        <end position="509"/>
    </location>
</feature>
<keyword evidence="6" id="KW-1185">Reference proteome</keyword>
<evidence type="ECO:0000313" key="6">
    <source>
        <dbReference type="Proteomes" id="UP000886653"/>
    </source>
</evidence>
<dbReference type="AlphaFoldDB" id="A0A9P6TFE6"/>
<feature type="compositionally biased region" description="Polar residues" evidence="4">
    <location>
        <begin position="500"/>
        <end position="509"/>
    </location>
</feature>
<name>A0A9P6TFE6_9BASI</name>
<feature type="region of interest" description="Disordered" evidence="4">
    <location>
        <begin position="198"/>
        <end position="232"/>
    </location>
</feature>